<dbReference type="GO" id="GO:0030515">
    <property type="term" value="F:snoRNA binding"/>
    <property type="evidence" value="ECO:0007669"/>
    <property type="project" value="InterPro"/>
</dbReference>
<accession>A0A7J4KWF0</accession>
<dbReference type="InterPro" id="IPR045056">
    <property type="entry name" value="Nop56/Nop58"/>
</dbReference>
<reference evidence="4" key="1">
    <citation type="journal article" date="2020" name="bioRxiv">
        <title>A rank-normalized archaeal taxonomy based on genome phylogeny resolves widespread incomplete and uneven classifications.</title>
        <authorList>
            <person name="Rinke C."/>
            <person name="Chuvochina M."/>
            <person name="Mussig A.J."/>
            <person name="Chaumeil P.-A."/>
            <person name="Waite D.W."/>
            <person name="Whitman W.B."/>
            <person name="Parks D.H."/>
            <person name="Hugenholtz P."/>
        </authorList>
    </citation>
    <scope>NUCLEOTIDE SEQUENCE [LARGE SCALE GENOMIC DNA]</scope>
</reference>
<evidence type="ECO:0000313" key="4">
    <source>
        <dbReference type="Proteomes" id="UP000527315"/>
    </source>
</evidence>
<dbReference type="GO" id="GO:0031428">
    <property type="term" value="C:box C/D methylation guide snoRNP complex"/>
    <property type="evidence" value="ECO:0007669"/>
    <property type="project" value="InterPro"/>
</dbReference>
<name>A0A7J4KWF0_9ARCH</name>
<dbReference type="EMBL" id="DUFJ01000109">
    <property type="protein sequence ID" value="HIH33580.1"/>
    <property type="molecule type" value="Genomic_DNA"/>
</dbReference>
<dbReference type="Gene3D" id="1.10.246.90">
    <property type="entry name" value="Nop domain"/>
    <property type="match status" value="1"/>
</dbReference>
<dbReference type="Gene3D" id="1.10.287.4070">
    <property type="match status" value="1"/>
</dbReference>
<comment type="similarity">
    <text evidence="1">Belongs to the NOP5/NOP56 family.</text>
</comment>
<proteinExistence type="inferred from homology"/>
<feature type="domain" description="Nop" evidence="2">
    <location>
        <begin position="151"/>
        <end position="269"/>
    </location>
</feature>
<dbReference type="SMART" id="SM00931">
    <property type="entry name" value="NOSIC"/>
    <property type="match status" value="1"/>
</dbReference>
<organism evidence="3 4">
    <name type="scientific">Candidatus Iainarchaeum sp</name>
    <dbReference type="NCBI Taxonomy" id="3101447"/>
    <lineage>
        <taxon>Archaea</taxon>
        <taxon>Candidatus Iainarchaeota</taxon>
        <taxon>Candidatus Iainarchaeia</taxon>
        <taxon>Candidatus Iainarchaeales</taxon>
        <taxon>Candidatus Iainarchaeaceae</taxon>
        <taxon>Candidatus Iainarchaeum</taxon>
    </lineage>
</organism>
<evidence type="ECO:0000313" key="3">
    <source>
        <dbReference type="EMBL" id="HIH33580.1"/>
    </source>
</evidence>
<comment type="caution">
    <text evidence="3">The sequence shown here is derived from an EMBL/GenBank/DDBJ whole genome shotgun (WGS) entry which is preliminary data.</text>
</comment>
<dbReference type="InterPro" id="IPR036070">
    <property type="entry name" value="Nop_dom_sf"/>
</dbReference>
<dbReference type="PANTHER" id="PTHR10894">
    <property type="entry name" value="NUCLEOLAR PROTEIN 5 NUCLEOLAR PROTEIN NOP5 NOP58"/>
    <property type="match status" value="1"/>
</dbReference>
<dbReference type="InterPro" id="IPR012976">
    <property type="entry name" value="NOSIC"/>
</dbReference>
<protein>
    <submittedName>
        <fullName evidence="3">NOP58 family protein</fullName>
    </submittedName>
</protein>
<dbReference type="PROSITE" id="PS51358">
    <property type="entry name" value="NOP"/>
    <property type="match status" value="1"/>
</dbReference>
<sequence length="299" mass="34245">MENLEILRKQLLSKAKEQVVEEFSSPEIQLVKAVNLLEDLDRIFNLMAEHCIEWYSVHFPELRETIEDNALILKLVAELGKRENFEEEVLVQLVGEEELSKEIFQASKNSIGSELSEKDFAEVLELAVNALRLKKQREQLESYIQEKALGIAPNLSQIAGALLAARLLSKAGGLKRLAMLDSSKIQLLGAEKALFRHLKTKRKALPPKHGLILQHSFLQQLKPWQRSAMSRALAGKIAIAARIDFFSPKSRADGKLQDSLQAVFEKCQKIPEKPQRQFPVLERTRRPERKFFKKFNKRK</sequence>
<dbReference type="InterPro" id="IPR042239">
    <property type="entry name" value="Nop_C"/>
</dbReference>
<dbReference type="SUPFAM" id="SSF89124">
    <property type="entry name" value="Nop domain"/>
    <property type="match status" value="1"/>
</dbReference>
<dbReference type="PANTHER" id="PTHR10894:SF0">
    <property type="entry name" value="NUCLEOLAR PROTEIN 56"/>
    <property type="match status" value="1"/>
</dbReference>
<evidence type="ECO:0000259" key="2">
    <source>
        <dbReference type="PROSITE" id="PS51358"/>
    </source>
</evidence>
<dbReference type="AlphaFoldDB" id="A0A7J4KWF0"/>
<dbReference type="Pfam" id="PF01798">
    <property type="entry name" value="Nop"/>
    <property type="match status" value="1"/>
</dbReference>
<evidence type="ECO:0000256" key="1">
    <source>
        <dbReference type="ARBA" id="ARBA00009211"/>
    </source>
</evidence>
<dbReference type="Proteomes" id="UP000527315">
    <property type="component" value="Unassembled WGS sequence"/>
</dbReference>
<dbReference type="InterPro" id="IPR002687">
    <property type="entry name" value="Nop_dom"/>
</dbReference>
<gene>
    <name evidence="3" type="ORF">HA227_05015</name>
</gene>